<dbReference type="AlphaFoldDB" id="A0A6J4M0T6"/>
<dbReference type="InterPro" id="IPR023753">
    <property type="entry name" value="FAD/NAD-binding_dom"/>
</dbReference>
<dbReference type="GO" id="GO:0003955">
    <property type="term" value="F:NAD(P)H dehydrogenase (quinone) activity"/>
    <property type="evidence" value="ECO:0007669"/>
    <property type="project" value="TreeGrafter"/>
</dbReference>
<accession>A0A6J4M0T6</accession>
<feature type="domain" description="FAD/NAD(P)-binding" evidence="7">
    <location>
        <begin position="2"/>
        <end position="152"/>
    </location>
</feature>
<evidence type="ECO:0000259" key="7">
    <source>
        <dbReference type="Pfam" id="PF07992"/>
    </source>
</evidence>
<evidence type="ECO:0000256" key="1">
    <source>
        <dbReference type="ARBA" id="ARBA00001974"/>
    </source>
</evidence>
<keyword evidence="3" id="KW-0285">Flavoprotein</keyword>
<dbReference type="Gene3D" id="3.50.50.60">
    <property type="entry name" value="FAD/NAD(P)-binding domain"/>
    <property type="match status" value="2"/>
</dbReference>
<dbReference type="Pfam" id="PF07992">
    <property type="entry name" value="Pyr_redox_2"/>
    <property type="match status" value="1"/>
</dbReference>
<dbReference type="FunFam" id="3.30.390.30:FF:000001">
    <property type="entry name" value="Dihydrolipoyl dehydrogenase"/>
    <property type="match status" value="1"/>
</dbReference>
<comment type="cofactor">
    <cofactor evidence="1">
        <name>FAD</name>
        <dbReference type="ChEBI" id="CHEBI:57692"/>
    </cofactor>
</comment>
<dbReference type="Gene3D" id="3.30.390.30">
    <property type="match status" value="1"/>
</dbReference>
<evidence type="ECO:0000256" key="4">
    <source>
        <dbReference type="ARBA" id="ARBA00022827"/>
    </source>
</evidence>
<dbReference type="SUPFAM" id="SSF55424">
    <property type="entry name" value="FAD/NAD-linked reductases, dimerisation (C-terminal) domain"/>
    <property type="match status" value="1"/>
</dbReference>
<organism evidence="8">
    <name type="scientific">uncultured Gemmatimonadaceae bacterium</name>
    <dbReference type="NCBI Taxonomy" id="246130"/>
    <lineage>
        <taxon>Bacteria</taxon>
        <taxon>Pseudomonadati</taxon>
        <taxon>Gemmatimonadota</taxon>
        <taxon>Gemmatimonadia</taxon>
        <taxon>Gemmatimonadales</taxon>
        <taxon>Gemmatimonadaceae</taxon>
        <taxon>environmental samples</taxon>
    </lineage>
</organism>
<evidence type="ECO:0000259" key="6">
    <source>
        <dbReference type="Pfam" id="PF02852"/>
    </source>
</evidence>
<keyword evidence="5 8" id="KW-0560">Oxidoreductase</keyword>
<feature type="non-terminal residue" evidence="8">
    <location>
        <position position="1"/>
    </location>
</feature>
<evidence type="ECO:0000256" key="2">
    <source>
        <dbReference type="ARBA" id="ARBA00007532"/>
    </source>
</evidence>
<dbReference type="PRINTS" id="PR00368">
    <property type="entry name" value="FADPNR"/>
</dbReference>
<keyword evidence="4" id="KW-0274">FAD</keyword>
<dbReference type="SUPFAM" id="SSF51905">
    <property type="entry name" value="FAD/NAD(P)-binding domain"/>
    <property type="match status" value="1"/>
</dbReference>
<protein>
    <submittedName>
        <fullName evidence="8">Mercuric ion reductase</fullName>
        <ecNumber evidence="8">1.16.1.1</ecNumber>
    </submittedName>
</protein>
<dbReference type="PANTHER" id="PTHR43014:SF2">
    <property type="entry name" value="MERCURIC REDUCTASE"/>
    <property type="match status" value="1"/>
</dbReference>
<dbReference type="PANTHER" id="PTHR43014">
    <property type="entry name" value="MERCURIC REDUCTASE"/>
    <property type="match status" value="1"/>
</dbReference>
<dbReference type="GO" id="GO:0016152">
    <property type="term" value="F:mercury (II) reductase (NADP+) activity"/>
    <property type="evidence" value="ECO:0007669"/>
    <property type="project" value="UniProtKB-EC"/>
</dbReference>
<dbReference type="EC" id="1.16.1.1" evidence="8"/>
<dbReference type="EMBL" id="CADCTU010000714">
    <property type="protein sequence ID" value="CAA9347005.1"/>
    <property type="molecule type" value="Genomic_DNA"/>
</dbReference>
<dbReference type="InterPro" id="IPR016156">
    <property type="entry name" value="FAD/NAD-linked_Rdtase_dimer_sf"/>
</dbReference>
<dbReference type="InterPro" id="IPR036188">
    <property type="entry name" value="FAD/NAD-bd_sf"/>
</dbReference>
<dbReference type="GO" id="GO:0050660">
    <property type="term" value="F:flavin adenine dinucleotide binding"/>
    <property type="evidence" value="ECO:0007669"/>
    <property type="project" value="TreeGrafter"/>
</dbReference>
<proteinExistence type="inferred from homology"/>
<dbReference type="PRINTS" id="PR00411">
    <property type="entry name" value="PNDRDTASEI"/>
</dbReference>
<name>A0A6J4M0T6_9BACT</name>
<sequence>TELPRRLVIVGAGPIGCEMAQSFARFGSAVTVVDGNDRVLSNDDADAAAVVRAALERDGVRFELGARITAVAREGSARVVRFSRGAATGRVAADAILVAAGRAANVEGVGLDAAGVRYGDRGVEVDDRLRTSNPRIFAVGDVATKYRFTHAADALARLVVPNALFWGRGKASDLVMPWATYTSPELAHVGIAPADVVRRGAEVETITVPLAEVDRARLDDAAEGFFRVHLARGSDRILGATFVGEHAGDIISQVTQAMTQKLGLGALGAMIYPYPTQAEALRKAADAWRRRKLTPAAKRAFAAFFRTVG</sequence>
<evidence type="ECO:0000313" key="8">
    <source>
        <dbReference type="EMBL" id="CAA9347005.1"/>
    </source>
</evidence>
<evidence type="ECO:0000256" key="3">
    <source>
        <dbReference type="ARBA" id="ARBA00022630"/>
    </source>
</evidence>
<dbReference type="Pfam" id="PF02852">
    <property type="entry name" value="Pyr_redox_dim"/>
    <property type="match status" value="1"/>
</dbReference>
<feature type="domain" description="Pyridine nucleotide-disulphide oxidoreductase dimerisation" evidence="6">
    <location>
        <begin position="176"/>
        <end position="285"/>
    </location>
</feature>
<gene>
    <name evidence="8" type="ORF">AVDCRST_MAG11-3285</name>
</gene>
<evidence type="ECO:0000256" key="5">
    <source>
        <dbReference type="ARBA" id="ARBA00023002"/>
    </source>
</evidence>
<dbReference type="InterPro" id="IPR004099">
    <property type="entry name" value="Pyr_nucl-diS_OxRdtase_dimer"/>
</dbReference>
<reference evidence="8" key="1">
    <citation type="submission" date="2020-02" db="EMBL/GenBank/DDBJ databases">
        <authorList>
            <person name="Meier V. D."/>
        </authorList>
    </citation>
    <scope>NUCLEOTIDE SEQUENCE</scope>
    <source>
        <strain evidence="8">AVDCRST_MAG11</strain>
    </source>
</reference>
<comment type="similarity">
    <text evidence="2">Belongs to the class-I pyridine nucleotide-disulfide oxidoreductase family.</text>
</comment>